<dbReference type="AlphaFoldDB" id="F4CYT3"/>
<evidence type="ECO:0000313" key="1">
    <source>
        <dbReference type="EMBL" id="AEA27658.1"/>
    </source>
</evidence>
<evidence type="ECO:0000313" key="2">
    <source>
        <dbReference type="Proteomes" id="UP000007809"/>
    </source>
</evidence>
<dbReference type="OrthoDB" id="10015693at2"/>
<dbReference type="Proteomes" id="UP000007809">
    <property type="component" value="Chromosome"/>
</dbReference>
<dbReference type="HOGENOM" id="CLU_1915332_0_0_11"/>
<dbReference type="EMBL" id="CP002593">
    <property type="protein sequence ID" value="AEA27658.1"/>
    <property type="molecule type" value="Genomic_DNA"/>
</dbReference>
<dbReference type="KEGG" id="pdx:Psed_5528"/>
<gene>
    <name evidence="1" type="ordered locus">Psed_5528</name>
</gene>
<reference evidence="1 2" key="1">
    <citation type="journal article" date="2011" name="J. Bacteriol.">
        <title>Genome sequence of the 1,4-dioxane-degrading Pseudonocardia dioxanivorans strain CB1190.</title>
        <authorList>
            <person name="Sales C.M."/>
            <person name="Mahendra S."/>
            <person name="Grostern A."/>
            <person name="Parales R.E."/>
            <person name="Goodwin L.A."/>
            <person name="Woyke T."/>
            <person name="Nolan M."/>
            <person name="Lapidus A."/>
            <person name="Chertkov O."/>
            <person name="Ovchinnikova G."/>
            <person name="Sczyrba A."/>
            <person name="Alvarez-Cohen L."/>
        </authorList>
    </citation>
    <scope>NUCLEOTIDE SEQUENCE [LARGE SCALE GENOMIC DNA]</scope>
    <source>
        <strain evidence="2">ATCC 55486 / DSM 44775 / JCM 13855 / CB1190</strain>
    </source>
</reference>
<dbReference type="STRING" id="675635.Psed_5528"/>
<organism evidence="1 2">
    <name type="scientific">Pseudonocardia dioxanivorans (strain ATCC 55486 / DSM 44775 / JCM 13855 / CB1190)</name>
    <dbReference type="NCBI Taxonomy" id="675635"/>
    <lineage>
        <taxon>Bacteria</taxon>
        <taxon>Bacillati</taxon>
        <taxon>Actinomycetota</taxon>
        <taxon>Actinomycetes</taxon>
        <taxon>Pseudonocardiales</taxon>
        <taxon>Pseudonocardiaceae</taxon>
        <taxon>Pseudonocardia</taxon>
    </lineage>
</organism>
<protein>
    <submittedName>
        <fullName evidence="1">Uncharacterized protein</fullName>
    </submittedName>
</protein>
<keyword evidence="2" id="KW-1185">Reference proteome</keyword>
<accession>F4CYT3</accession>
<proteinExistence type="predicted"/>
<dbReference type="RefSeq" id="WP_013677559.1">
    <property type="nucleotide sequence ID" value="NC_015312.1"/>
</dbReference>
<sequence length="132" mass="14776">MNPDREELTWLPRDCAATVAKVRTALTALDDEFVAHAYPAHTDAGEAARSARLALICARRAGWWQVLVRRLRTDRFAPHLFWLAAVEAAQRARADARFWRDTAADWRARAESRPTSEVAGAMSNHHDLGIAS</sequence>
<name>F4CYT3_PSEUX</name>